<proteinExistence type="predicted"/>
<comment type="caution">
    <text evidence="2">The sequence shown here is derived from an EMBL/GenBank/DDBJ whole genome shotgun (WGS) entry which is preliminary data.</text>
</comment>
<gene>
    <name evidence="2" type="ORF">KC19_1G042100</name>
</gene>
<evidence type="ECO:0000313" key="2">
    <source>
        <dbReference type="EMBL" id="KAG0589719.1"/>
    </source>
</evidence>
<feature type="compositionally biased region" description="Basic and acidic residues" evidence="1">
    <location>
        <begin position="67"/>
        <end position="88"/>
    </location>
</feature>
<reference evidence="2" key="1">
    <citation type="submission" date="2020-06" db="EMBL/GenBank/DDBJ databases">
        <title>WGS assembly of Ceratodon purpureus strain R40.</title>
        <authorList>
            <person name="Carey S.B."/>
            <person name="Jenkins J."/>
            <person name="Shu S."/>
            <person name="Lovell J.T."/>
            <person name="Sreedasyam A."/>
            <person name="Maumus F."/>
            <person name="Tiley G.P."/>
            <person name="Fernandez-Pozo N."/>
            <person name="Barry K."/>
            <person name="Chen C."/>
            <person name="Wang M."/>
            <person name="Lipzen A."/>
            <person name="Daum C."/>
            <person name="Saski C.A."/>
            <person name="Payton A.C."/>
            <person name="Mcbreen J.C."/>
            <person name="Conrad R.E."/>
            <person name="Kollar L.M."/>
            <person name="Olsson S."/>
            <person name="Huttunen S."/>
            <person name="Landis J.B."/>
            <person name="Wickett N.J."/>
            <person name="Johnson M.G."/>
            <person name="Rensing S.A."/>
            <person name="Grimwood J."/>
            <person name="Schmutz J."/>
            <person name="Mcdaniel S.F."/>
        </authorList>
    </citation>
    <scope>NUCLEOTIDE SEQUENCE</scope>
    <source>
        <strain evidence="2">R40</strain>
    </source>
</reference>
<dbReference type="Proteomes" id="UP000822688">
    <property type="component" value="Chromosome 1"/>
</dbReference>
<dbReference type="EMBL" id="CM026421">
    <property type="protein sequence ID" value="KAG0589719.1"/>
    <property type="molecule type" value="Genomic_DNA"/>
</dbReference>
<name>A0A8T0J3L6_CERPU</name>
<accession>A0A8T0J3L6</accession>
<organism evidence="2 3">
    <name type="scientific">Ceratodon purpureus</name>
    <name type="common">Fire moss</name>
    <name type="synonym">Dicranum purpureum</name>
    <dbReference type="NCBI Taxonomy" id="3225"/>
    <lineage>
        <taxon>Eukaryota</taxon>
        <taxon>Viridiplantae</taxon>
        <taxon>Streptophyta</taxon>
        <taxon>Embryophyta</taxon>
        <taxon>Bryophyta</taxon>
        <taxon>Bryophytina</taxon>
        <taxon>Bryopsida</taxon>
        <taxon>Dicranidae</taxon>
        <taxon>Pseudoditrichales</taxon>
        <taxon>Ditrichaceae</taxon>
        <taxon>Ceratodon</taxon>
    </lineage>
</organism>
<feature type="region of interest" description="Disordered" evidence="1">
    <location>
        <begin position="67"/>
        <end position="92"/>
    </location>
</feature>
<dbReference type="AlphaFoldDB" id="A0A8T0J3L6"/>
<protein>
    <submittedName>
        <fullName evidence="2">Uncharacterized protein</fullName>
    </submittedName>
</protein>
<evidence type="ECO:0000313" key="3">
    <source>
        <dbReference type="Proteomes" id="UP000822688"/>
    </source>
</evidence>
<keyword evidence="3" id="KW-1185">Reference proteome</keyword>
<sequence length="133" mass="14934">MGGNKGASRVAPLARVEGCDTWRLLGGGSEIGDDKVKAARMIQSRCNLDSGAQHWVIGCDGRWKDGRWAGRMDGQRDGRTDRQRDGRTDGWTGRRSLEDGVFQEGQAFVGKLVDIEVRRLSMRRFWSFLCLVF</sequence>
<evidence type="ECO:0000256" key="1">
    <source>
        <dbReference type="SAM" id="MobiDB-lite"/>
    </source>
</evidence>